<evidence type="ECO:0000256" key="1">
    <source>
        <dbReference type="SAM" id="MobiDB-lite"/>
    </source>
</evidence>
<evidence type="ECO:0000313" key="4">
    <source>
        <dbReference type="Proteomes" id="UP001215280"/>
    </source>
</evidence>
<proteinExistence type="predicted"/>
<reference evidence="3" key="1">
    <citation type="submission" date="2023-03" db="EMBL/GenBank/DDBJ databases">
        <title>Massive genome expansion in bonnet fungi (Mycena s.s.) driven by repeated elements and novel gene families across ecological guilds.</title>
        <authorList>
            <consortium name="Lawrence Berkeley National Laboratory"/>
            <person name="Harder C.B."/>
            <person name="Miyauchi S."/>
            <person name="Viragh M."/>
            <person name="Kuo A."/>
            <person name="Thoen E."/>
            <person name="Andreopoulos B."/>
            <person name="Lu D."/>
            <person name="Skrede I."/>
            <person name="Drula E."/>
            <person name="Henrissat B."/>
            <person name="Morin E."/>
            <person name="Kohler A."/>
            <person name="Barry K."/>
            <person name="LaButti K."/>
            <person name="Morin E."/>
            <person name="Salamov A."/>
            <person name="Lipzen A."/>
            <person name="Mereny Z."/>
            <person name="Hegedus B."/>
            <person name="Baldrian P."/>
            <person name="Stursova M."/>
            <person name="Weitz H."/>
            <person name="Taylor A."/>
            <person name="Grigoriev I.V."/>
            <person name="Nagy L.G."/>
            <person name="Martin F."/>
            <person name="Kauserud H."/>
        </authorList>
    </citation>
    <scope>NUCLEOTIDE SEQUENCE</scope>
    <source>
        <strain evidence="3">CBHHK188m</strain>
    </source>
</reference>
<dbReference type="Proteomes" id="UP001215280">
    <property type="component" value="Unassembled WGS sequence"/>
</dbReference>
<dbReference type="CDD" id="cd18186">
    <property type="entry name" value="BTB_POZ_ZBTB_KLHL-like"/>
    <property type="match status" value="1"/>
</dbReference>
<gene>
    <name evidence="3" type="ORF">DFH07DRAFT_967726</name>
</gene>
<comment type="caution">
    <text evidence="3">The sequence shown here is derived from an EMBL/GenBank/DDBJ whole genome shotgun (WGS) entry which is preliminary data.</text>
</comment>
<dbReference type="InterPro" id="IPR000210">
    <property type="entry name" value="BTB/POZ_dom"/>
</dbReference>
<protein>
    <recommendedName>
        <fullName evidence="2">BTB domain-containing protein</fullName>
    </recommendedName>
</protein>
<dbReference type="PROSITE" id="PS50097">
    <property type="entry name" value="BTB"/>
    <property type="match status" value="1"/>
</dbReference>
<evidence type="ECO:0000259" key="2">
    <source>
        <dbReference type="PROSITE" id="PS50097"/>
    </source>
</evidence>
<accession>A0AAD7I4Y8</accession>
<keyword evidence="4" id="KW-1185">Reference proteome</keyword>
<sequence>MSSLEPLATDSRRRQREDDGDDTSSPPARRQRLEDDTLVQDDTGAVVRDPVFYKDDGDCIIRVEDTLFRIHRHLLDYEDSAFRGLFSLPCGTEGTVEGQADTNPITLSGDTVEEIRAFFHYAYSSPLDLQYDDIPPDNTHRLINAVRFTHKYHLASFEKWAVNAISNICARQKSAILRKWPAEMYVSLLALHLLSPMPTVKTLIRTTWISRLRHKEPSVKLLYALNAVDALQYRELLGEVYYRQLLELTQPAQDVEATQAAPVLAPELTDVQKLRLLMGYRSLSLSWTRITATVPVLGGACSSRTHQLYCVAPWEDEWKRVVGVVVNASGRMDIIQRLHILRSVLAESECRHCPAVVDFIDNDLKVLTKKLLASLADHFLGPEAAPPAAQ</sequence>
<dbReference type="EMBL" id="JARJLG010000163">
    <property type="protein sequence ID" value="KAJ7734183.1"/>
    <property type="molecule type" value="Genomic_DNA"/>
</dbReference>
<name>A0AAD7I4Y8_9AGAR</name>
<dbReference type="Gene3D" id="3.30.710.10">
    <property type="entry name" value="Potassium Channel Kv1.1, Chain A"/>
    <property type="match status" value="1"/>
</dbReference>
<feature type="domain" description="BTB" evidence="2">
    <location>
        <begin position="57"/>
        <end position="131"/>
    </location>
</feature>
<dbReference type="SUPFAM" id="SSF54695">
    <property type="entry name" value="POZ domain"/>
    <property type="match status" value="1"/>
</dbReference>
<organism evidence="3 4">
    <name type="scientific">Mycena maculata</name>
    <dbReference type="NCBI Taxonomy" id="230809"/>
    <lineage>
        <taxon>Eukaryota</taxon>
        <taxon>Fungi</taxon>
        <taxon>Dikarya</taxon>
        <taxon>Basidiomycota</taxon>
        <taxon>Agaricomycotina</taxon>
        <taxon>Agaricomycetes</taxon>
        <taxon>Agaricomycetidae</taxon>
        <taxon>Agaricales</taxon>
        <taxon>Marasmiineae</taxon>
        <taxon>Mycenaceae</taxon>
        <taxon>Mycena</taxon>
    </lineage>
</organism>
<dbReference type="AlphaFoldDB" id="A0AAD7I4Y8"/>
<dbReference type="InterPro" id="IPR011333">
    <property type="entry name" value="SKP1/BTB/POZ_sf"/>
</dbReference>
<feature type="region of interest" description="Disordered" evidence="1">
    <location>
        <begin position="1"/>
        <end position="37"/>
    </location>
</feature>
<evidence type="ECO:0000313" key="3">
    <source>
        <dbReference type="EMBL" id="KAJ7734183.1"/>
    </source>
</evidence>